<name>X0TZ95_9ZZZZ</name>
<accession>X0TZ95</accession>
<feature type="non-terminal residue" evidence="2">
    <location>
        <position position="103"/>
    </location>
</feature>
<proteinExistence type="predicted"/>
<comment type="caution">
    <text evidence="2">The sequence shown here is derived from an EMBL/GenBank/DDBJ whole genome shotgun (WGS) entry which is preliminary data.</text>
</comment>
<dbReference type="EMBL" id="BARS01017030">
    <property type="protein sequence ID" value="GAF93447.1"/>
    <property type="molecule type" value="Genomic_DNA"/>
</dbReference>
<organism evidence="2">
    <name type="scientific">marine sediment metagenome</name>
    <dbReference type="NCBI Taxonomy" id="412755"/>
    <lineage>
        <taxon>unclassified sequences</taxon>
        <taxon>metagenomes</taxon>
        <taxon>ecological metagenomes</taxon>
    </lineage>
</organism>
<evidence type="ECO:0000313" key="2">
    <source>
        <dbReference type="EMBL" id="GAF93447.1"/>
    </source>
</evidence>
<sequence length="103" mass="11000">MANEILQKQGTSLVWTSSAGDYVITLTSLANGEGRMGAAHDFTATFPTRVRIMLDVDFNAAPTAGEVVNVYWASSHDGTDYDGEVTGSDAAFDSEDDAGRLDY</sequence>
<dbReference type="AlphaFoldDB" id="X0TZ95"/>
<evidence type="ECO:0000256" key="1">
    <source>
        <dbReference type="SAM" id="MobiDB-lite"/>
    </source>
</evidence>
<gene>
    <name evidence="2" type="ORF">S01H1_27917</name>
</gene>
<feature type="region of interest" description="Disordered" evidence="1">
    <location>
        <begin position="79"/>
        <end position="103"/>
    </location>
</feature>
<protein>
    <submittedName>
        <fullName evidence="2">Uncharacterized protein</fullName>
    </submittedName>
</protein>
<reference evidence="2" key="1">
    <citation type="journal article" date="2014" name="Front. Microbiol.">
        <title>High frequency of phylogenetically diverse reductive dehalogenase-homologous genes in deep subseafloor sedimentary metagenomes.</title>
        <authorList>
            <person name="Kawai M."/>
            <person name="Futagami T."/>
            <person name="Toyoda A."/>
            <person name="Takaki Y."/>
            <person name="Nishi S."/>
            <person name="Hori S."/>
            <person name="Arai W."/>
            <person name="Tsubouchi T."/>
            <person name="Morono Y."/>
            <person name="Uchiyama I."/>
            <person name="Ito T."/>
            <person name="Fujiyama A."/>
            <person name="Inagaki F."/>
            <person name="Takami H."/>
        </authorList>
    </citation>
    <scope>NUCLEOTIDE SEQUENCE</scope>
    <source>
        <strain evidence="2">Expedition CK06-06</strain>
    </source>
</reference>